<evidence type="ECO:0000313" key="2">
    <source>
        <dbReference type="Proteomes" id="UP000054107"/>
    </source>
</evidence>
<accession>A0A0B7NMV0</accession>
<dbReference type="Proteomes" id="UP000054107">
    <property type="component" value="Unassembled WGS sequence"/>
</dbReference>
<dbReference type="AlphaFoldDB" id="A0A0B7NMV0"/>
<dbReference type="EMBL" id="LN732953">
    <property type="protein sequence ID" value="CEP16264.1"/>
    <property type="molecule type" value="Genomic_DNA"/>
</dbReference>
<evidence type="ECO:0000313" key="1">
    <source>
        <dbReference type="EMBL" id="CEP16264.1"/>
    </source>
</evidence>
<proteinExistence type="predicted"/>
<gene>
    <name evidence="1" type="primary">PARPA_10516.1 scaffold 40716</name>
</gene>
<organism evidence="1 2">
    <name type="scientific">Parasitella parasitica</name>
    <dbReference type="NCBI Taxonomy" id="35722"/>
    <lineage>
        <taxon>Eukaryota</taxon>
        <taxon>Fungi</taxon>
        <taxon>Fungi incertae sedis</taxon>
        <taxon>Mucoromycota</taxon>
        <taxon>Mucoromycotina</taxon>
        <taxon>Mucoromycetes</taxon>
        <taxon>Mucorales</taxon>
        <taxon>Mucorineae</taxon>
        <taxon>Mucoraceae</taxon>
        <taxon>Parasitella</taxon>
    </lineage>
</organism>
<name>A0A0B7NMV0_9FUNG</name>
<reference evidence="1 2" key="1">
    <citation type="submission" date="2014-09" db="EMBL/GenBank/DDBJ databases">
        <authorList>
            <person name="Ellenberger Sabrina"/>
        </authorList>
    </citation>
    <scope>NUCLEOTIDE SEQUENCE [LARGE SCALE GENOMIC DNA]</scope>
    <source>
        <strain evidence="1 2">CBS 412.66</strain>
    </source>
</reference>
<protein>
    <submittedName>
        <fullName evidence="1">Uncharacterized protein</fullName>
    </submittedName>
</protein>
<keyword evidence="2" id="KW-1185">Reference proteome</keyword>
<sequence>MVLHKNFNKSDKLDANWVDKVFTVVSAFKNNAYLLANAQTVKLLKRRTNGTHLRKYFDLDNRKVSVVE</sequence>